<dbReference type="PROSITE" id="PS01039">
    <property type="entry name" value="SBP_BACTERIAL_3"/>
    <property type="match status" value="1"/>
</dbReference>
<evidence type="ECO:0000256" key="4">
    <source>
        <dbReference type="RuleBase" id="RU003744"/>
    </source>
</evidence>
<accession>A0ABN1WSZ8</accession>
<sequence>MRRGIRALPLAAALLAMLTLAGPAAPQAVTAGAAATARTAALTAATATGDCDPNVGPRSRPPSLDESGPGVQAIKKRGMLLAGIDLSSYRWGSRNPNDNRPEGFDIDLVRAIAKAILGDPDKVQFKVIPMKRRQEALDNDEIDLMARTITITCDRAAVTPFSTVYFQAGQQVVVPRSAKATSVDGAIKGKTVCVADSSTAQAQMNLNRRGAAAVTVADNALDCLVRMQLGQADVTLTDNAVAVGQAAQDPTVEVIGPSITSEPYGIAMPLRWPDLVARVNQVLVDYRKDGWQASYDKWLAPYLGPTNGPPPIGP</sequence>
<dbReference type="InterPro" id="IPR018313">
    <property type="entry name" value="SBP_3_CS"/>
</dbReference>
<organism evidence="8 9">
    <name type="scientific">Kitasatospora nipponensis</name>
    <dbReference type="NCBI Taxonomy" id="258049"/>
    <lineage>
        <taxon>Bacteria</taxon>
        <taxon>Bacillati</taxon>
        <taxon>Actinomycetota</taxon>
        <taxon>Actinomycetes</taxon>
        <taxon>Kitasatosporales</taxon>
        <taxon>Streptomycetaceae</taxon>
        <taxon>Kitasatospora</taxon>
    </lineage>
</organism>
<dbReference type="Gene3D" id="3.40.190.10">
    <property type="entry name" value="Periplasmic binding protein-like II"/>
    <property type="match status" value="2"/>
</dbReference>
<dbReference type="EMBL" id="BAAALF010000110">
    <property type="protein sequence ID" value="GAA1254642.1"/>
    <property type="molecule type" value="Genomic_DNA"/>
</dbReference>
<evidence type="ECO:0000256" key="3">
    <source>
        <dbReference type="ARBA" id="ARBA00022729"/>
    </source>
</evidence>
<name>A0ABN1WSZ8_9ACTN</name>
<keyword evidence="3 6" id="KW-0732">Signal</keyword>
<evidence type="ECO:0000256" key="6">
    <source>
        <dbReference type="SAM" id="SignalP"/>
    </source>
</evidence>
<evidence type="ECO:0000256" key="1">
    <source>
        <dbReference type="ARBA" id="ARBA00010333"/>
    </source>
</evidence>
<evidence type="ECO:0000313" key="9">
    <source>
        <dbReference type="Proteomes" id="UP001500037"/>
    </source>
</evidence>
<evidence type="ECO:0000259" key="7">
    <source>
        <dbReference type="SMART" id="SM00062"/>
    </source>
</evidence>
<feature type="domain" description="Solute-binding protein family 3/N-terminal" evidence="7">
    <location>
        <begin position="79"/>
        <end position="301"/>
    </location>
</feature>
<feature type="region of interest" description="Disordered" evidence="5">
    <location>
        <begin position="46"/>
        <end position="70"/>
    </location>
</feature>
<dbReference type="SUPFAM" id="SSF53850">
    <property type="entry name" value="Periplasmic binding protein-like II"/>
    <property type="match status" value="1"/>
</dbReference>
<proteinExistence type="inferred from homology"/>
<gene>
    <name evidence="8" type="ORF">GCM10009665_51590</name>
</gene>
<evidence type="ECO:0000313" key="8">
    <source>
        <dbReference type="EMBL" id="GAA1254642.1"/>
    </source>
</evidence>
<dbReference type="CDD" id="cd13690">
    <property type="entry name" value="PBP2_GluB"/>
    <property type="match status" value="1"/>
</dbReference>
<dbReference type="InterPro" id="IPR051455">
    <property type="entry name" value="Bact_solute-bind_prot3"/>
</dbReference>
<dbReference type="SMART" id="SM00062">
    <property type="entry name" value="PBPb"/>
    <property type="match status" value="1"/>
</dbReference>
<keyword evidence="9" id="KW-1185">Reference proteome</keyword>
<comment type="caution">
    <text evidence="8">The sequence shown here is derived from an EMBL/GenBank/DDBJ whole genome shotgun (WGS) entry which is preliminary data.</text>
</comment>
<feature type="signal peptide" evidence="6">
    <location>
        <begin position="1"/>
        <end position="21"/>
    </location>
</feature>
<comment type="similarity">
    <text evidence="1 4">Belongs to the bacterial solute-binding protein 3 family.</text>
</comment>
<dbReference type="InterPro" id="IPR001638">
    <property type="entry name" value="Solute-binding_3/MltF_N"/>
</dbReference>
<dbReference type="Pfam" id="PF00497">
    <property type="entry name" value="SBP_bac_3"/>
    <property type="match status" value="1"/>
</dbReference>
<evidence type="ECO:0000256" key="2">
    <source>
        <dbReference type="ARBA" id="ARBA00022448"/>
    </source>
</evidence>
<dbReference type="PANTHER" id="PTHR30085">
    <property type="entry name" value="AMINO ACID ABC TRANSPORTER PERMEASE"/>
    <property type="match status" value="1"/>
</dbReference>
<keyword evidence="2" id="KW-0813">Transport</keyword>
<dbReference type="Proteomes" id="UP001500037">
    <property type="component" value="Unassembled WGS sequence"/>
</dbReference>
<evidence type="ECO:0000256" key="5">
    <source>
        <dbReference type="SAM" id="MobiDB-lite"/>
    </source>
</evidence>
<protein>
    <submittedName>
        <fullName evidence="8">Glutamate ABC transporter substrate-binding protein</fullName>
    </submittedName>
</protein>
<feature type="chain" id="PRO_5046491440" evidence="6">
    <location>
        <begin position="22"/>
        <end position="314"/>
    </location>
</feature>
<reference evidence="8 9" key="1">
    <citation type="journal article" date="2019" name="Int. J. Syst. Evol. Microbiol.">
        <title>The Global Catalogue of Microorganisms (GCM) 10K type strain sequencing project: providing services to taxonomists for standard genome sequencing and annotation.</title>
        <authorList>
            <consortium name="The Broad Institute Genomics Platform"/>
            <consortium name="The Broad Institute Genome Sequencing Center for Infectious Disease"/>
            <person name="Wu L."/>
            <person name="Ma J."/>
        </authorList>
    </citation>
    <scope>NUCLEOTIDE SEQUENCE [LARGE SCALE GENOMIC DNA]</scope>
    <source>
        <strain evidence="8 9">JCM 13004</strain>
    </source>
</reference>
<dbReference type="PANTHER" id="PTHR30085:SF6">
    <property type="entry name" value="ABC TRANSPORTER GLUTAMINE-BINDING PROTEIN GLNH"/>
    <property type="match status" value="1"/>
</dbReference>
<dbReference type="RefSeq" id="WP_344444372.1">
    <property type="nucleotide sequence ID" value="NZ_BAAALF010000110.1"/>
</dbReference>